<evidence type="ECO:0000256" key="1">
    <source>
        <dbReference type="SAM" id="MobiDB-lite"/>
    </source>
</evidence>
<reference evidence="2" key="1">
    <citation type="submission" date="2015-07" db="EMBL/GenBank/DDBJ databases">
        <title>Adaptation to a free-living lifestyle via gene acquisitions in the diplomonad Trepomonas sp. PC1.</title>
        <authorList>
            <person name="Xu F."/>
            <person name="Jerlstrom-Hultqvist J."/>
            <person name="Kolisko M."/>
            <person name="Simpson A.G.B."/>
            <person name="Roger A.J."/>
            <person name="Svard S.G."/>
            <person name="Andersson J.O."/>
        </authorList>
    </citation>
    <scope>NUCLEOTIDE SEQUENCE</scope>
    <source>
        <strain evidence="2">PC1</strain>
    </source>
</reference>
<dbReference type="AlphaFoldDB" id="A0A146K2X9"/>
<feature type="non-terminal residue" evidence="2">
    <location>
        <position position="540"/>
    </location>
</feature>
<name>A0A146K2X9_9EUKA</name>
<accession>A0A146K2X9</accession>
<protein>
    <submittedName>
        <fullName evidence="2">Uncharacterized protein</fullName>
    </submittedName>
</protein>
<feature type="region of interest" description="Disordered" evidence="1">
    <location>
        <begin position="317"/>
        <end position="342"/>
    </location>
</feature>
<feature type="non-terminal residue" evidence="2">
    <location>
        <position position="1"/>
    </location>
</feature>
<proteinExistence type="predicted"/>
<feature type="region of interest" description="Disordered" evidence="1">
    <location>
        <begin position="214"/>
        <end position="236"/>
    </location>
</feature>
<evidence type="ECO:0000313" key="2">
    <source>
        <dbReference type="EMBL" id="JAP89889.1"/>
    </source>
</evidence>
<feature type="compositionally biased region" description="Polar residues" evidence="1">
    <location>
        <begin position="317"/>
        <end position="331"/>
    </location>
</feature>
<dbReference type="EMBL" id="GDID01006717">
    <property type="protein sequence ID" value="JAP89889.1"/>
    <property type="molecule type" value="Transcribed_RNA"/>
</dbReference>
<sequence length="540" mass="63616">TKFKQLKNLTLNCQQVKELGCIKDEAQKVGQNPLTFLEINSQIQINLVLLINIFGICDQMEHCSYLNKFAPLNELEAYSNIDKKQLRLYDDSIIDHQEQRDILSQDLEFEKLEIMKQKMIDKNFDSPKFQKSFEKIKGPLDIYNDTYEQQQIQNSAQISKQYTKLKNQWFEQSYQDDSISNDVEQDEIAYKNYRYKYYDSEADNTEEEYEIDSESSIVGFQQDETSNEAQENDTDIKKSLKKAQKKEEQEKYLKANLVRRNSQIGDDINNLLNFKSDTRSNESDEIEQNNDQLEKMQLDELNPQIEQDQFIDRYMGQDQNNKPAESKVNSTDLDEPSHSSKFSQADTHKAMLTYTQESSLFQSLQEYKKQQQKQQMQTVVESPSFKTSSNQDSSSTLQSVPVDLANIYPSQRMKSLDLQQKIKLSTITQQLSQNYSQIQSIEKLKIDQFRQFEQQRHKRQTSNELEDKFKSKLLKKEQLKIKQFGKKPKDPIRNMQIDDPQYFKQVIHPEVCKKSYSTPIFIPVIKDLEKYSHGFLKHEN</sequence>
<organism evidence="2">
    <name type="scientific">Trepomonas sp. PC1</name>
    <dbReference type="NCBI Taxonomy" id="1076344"/>
    <lineage>
        <taxon>Eukaryota</taxon>
        <taxon>Metamonada</taxon>
        <taxon>Diplomonadida</taxon>
        <taxon>Hexamitidae</taxon>
        <taxon>Hexamitinae</taxon>
        <taxon>Trepomonas</taxon>
    </lineage>
</organism>
<gene>
    <name evidence="2" type="ORF">TPC1_30616</name>
</gene>
<feature type="compositionally biased region" description="Polar residues" evidence="1">
    <location>
        <begin position="218"/>
        <end position="229"/>
    </location>
</feature>